<dbReference type="RefSeq" id="WP_006254156.1">
    <property type="nucleotide sequence ID" value="NZ_GG700642.1"/>
</dbReference>
<dbReference type="GeneID" id="84575658"/>
<name>C9LDV8_9BACT</name>
<dbReference type="OrthoDB" id="795425at2"/>
<dbReference type="EMBL" id="ACIJ02000007">
    <property type="protein sequence ID" value="EEX72719.1"/>
    <property type="molecule type" value="Genomic_DNA"/>
</dbReference>
<keyword evidence="1" id="KW-0732">Signal</keyword>
<evidence type="ECO:0000313" key="3">
    <source>
        <dbReference type="Proteomes" id="UP000003460"/>
    </source>
</evidence>
<feature type="signal peptide" evidence="1">
    <location>
        <begin position="1"/>
        <end position="19"/>
    </location>
</feature>
<proteinExistence type="predicted"/>
<protein>
    <recommendedName>
        <fullName evidence="4">DUF4412 domain-containing protein</fullName>
    </recommendedName>
</protein>
<dbReference type="Proteomes" id="UP000003460">
    <property type="component" value="Unassembled WGS sequence"/>
</dbReference>
<reference evidence="2" key="1">
    <citation type="submission" date="2009-09" db="EMBL/GenBank/DDBJ databases">
        <authorList>
            <person name="Weinstock G."/>
            <person name="Sodergren E."/>
            <person name="Clifton S."/>
            <person name="Fulton L."/>
            <person name="Fulton B."/>
            <person name="Courtney L."/>
            <person name="Fronick C."/>
            <person name="Harrison M."/>
            <person name="Strong C."/>
            <person name="Farmer C."/>
            <person name="Delahaunty K."/>
            <person name="Markovic C."/>
            <person name="Hall O."/>
            <person name="Minx P."/>
            <person name="Tomlinson C."/>
            <person name="Mitreva M."/>
            <person name="Nelson J."/>
            <person name="Hou S."/>
            <person name="Wollam A."/>
            <person name="Pepin K.H."/>
            <person name="Johnson M."/>
            <person name="Bhonagiri V."/>
            <person name="Nash W.E."/>
            <person name="Warren W."/>
            <person name="Chinwalla A."/>
            <person name="Mardis E.R."/>
            <person name="Wilson R.K."/>
        </authorList>
    </citation>
    <scope>NUCLEOTIDE SEQUENCE [LARGE SCALE GENOMIC DNA]</scope>
    <source>
        <strain evidence="2">ATCC 51259</strain>
    </source>
</reference>
<feature type="chain" id="PRO_5002997226" description="DUF4412 domain-containing protein" evidence="1">
    <location>
        <begin position="20"/>
        <end position="241"/>
    </location>
</feature>
<sequence>MIKRLLLLLIGLQSFVANGQIIVCPENDSIFFTEFRNGREWSYVVKDGFIVGVNNQMTKNDYGSYYQMGIIIKNMTNAAYTFDPADVSAELYKNNGDTVILKVYTNEMFLKKMKKVQMWAMALQGLANGITTGLAGSQARYTTCEVGNYAYTQPVTTYNYSAVNVAQIASITQLMIMGKQMENDRKVREEGYLKKTTIHSGEGIVGYMNIKKQKGQAMMVVIPINGVDFKFKWDVGKRSVK</sequence>
<dbReference type="eggNOG" id="COG2849">
    <property type="taxonomic scope" value="Bacteria"/>
</dbReference>
<dbReference type="HOGENOM" id="CLU_1168819_0_0_10"/>
<keyword evidence="3" id="KW-1185">Reference proteome</keyword>
<evidence type="ECO:0000256" key="1">
    <source>
        <dbReference type="SAM" id="SignalP"/>
    </source>
</evidence>
<evidence type="ECO:0000313" key="2">
    <source>
        <dbReference type="EMBL" id="EEX72719.1"/>
    </source>
</evidence>
<dbReference type="STRING" id="626522.GCWU000325_00381"/>
<organism evidence="2 3">
    <name type="scientific">Alloprevotella tannerae ATCC 51259</name>
    <dbReference type="NCBI Taxonomy" id="626522"/>
    <lineage>
        <taxon>Bacteria</taxon>
        <taxon>Pseudomonadati</taxon>
        <taxon>Bacteroidota</taxon>
        <taxon>Bacteroidia</taxon>
        <taxon>Bacteroidales</taxon>
        <taxon>Prevotellaceae</taxon>
        <taxon>Alloprevotella</taxon>
    </lineage>
</organism>
<comment type="caution">
    <text evidence="2">The sequence shown here is derived from an EMBL/GenBank/DDBJ whole genome shotgun (WGS) entry which is preliminary data.</text>
</comment>
<dbReference type="AlphaFoldDB" id="C9LDV8"/>
<evidence type="ECO:0008006" key="4">
    <source>
        <dbReference type="Google" id="ProtNLM"/>
    </source>
</evidence>
<accession>C9LDV8</accession>
<gene>
    <name evidence="2" type="ORF">GCWU000325_00381</name>
</gene>